<evidence type="ECO:0000313" key="2">
    <source>
        <dbReference type="Proteomes" id="UP001596050"/>
    </source>
</evidence>
<protein>
    <recommendedName>
        <fullName evidence="3">DUF1737 domain-containing protein</fullName>
    </recommendedName>
</protein>
<evidence type="ECO:0000313" key="1">
    <source>
        <dbReference type="EMBL" id="MFC5462916.1"/>
    </source>
</evidence>
<proteinExistence type="predicted"/>
<sequence length="64" mass="6985">MEYKIARGARSDPSEALAALEEEVNANLATGWRPIGAVTFTFFGNYEKPSHGFVALQAMIRDAP</sequence>
<gene>
    <name evidence="1" type="ORF">ACFPN5_24180</name>
</gene>
<comment type="caution">
    <text evidence="1">The sequence shown here is derived from an EMBL/GenBank/DDBJ whole genome shotgun (WGS) entry which is preliminary data.</text>
</comment>
<dbReference type="Proteomes" id="UP001596050">
    <property type="component" value="Unassembled WGS sequence"/>
</dbReference>
<dbReference type="RefSeq" id="WP_379786403.1">
    <property type="nucleotide sequence ID" value="NZ_JBHSMU010000019.1"/>
</dbReference>
<name>A0ABW0LEQ8_9BURK</name>
<keyword evidence="2" id="KW-1185">Reference proteome</keyword>
<dbReference type="EMBL" id="JBHSMU010000019">
    <property type="protein sequence ID" value="MFC5462916.1"/>
    <property type="molecule type" value="Genomic_DNA"/>
</dbReference>
<evidence type="ECO:0008006" key="3">
    <source>
        <dbReference type="Google" id="ProtNLM"/>
    </source>
</evidence>
<accession>A0ABW0LEQ8</accession>
<reference evidence="2" key="1">
    <citation type="journal article" date="2019" name="Int. J. Syst. Evol. Microbiol.">
        <title>The Global Catalogue of Microorganisms (GCM) 10K type strain sequencing project: providing services to taxonomists for standard genome sequencing and annotation.</title>
        <authorList>
            <consortium name="The Broad Institute Genomics Platform"/>
            <consortium name="The Broad Institute Genome Sequencing Center for Infectious Disease"/>
            <person name="Wu L."/>
            <person name="Ma J."/>
        </authorList>
    </citation>
    <scope>NUCLEOTIDE SEQUENCE [LARGE SCALE GENOMIC DNA]</scope>
    <source>
        <strain evidence="2">KACC 12649</strain>
    </source>
</reference>
<organism evidence="1 2">
    <name type="scientific">Massilia niabensis</name>
    <dbReference type="NCBI Taxonomy" id="544910"/>
    <lineage>
        <taxon>Bacteria</taxon>
        <taxon>Pseudomonadati</taxon>
        <taxon>Pseudomonadota</taxon>
        <taxon>Betaproteobacteria</taxon>
        <taxon>Burkholderiales</taxon>
        <taxon>Oxalobacteraceae</taxon>
        <taxon>Telluria group</taxon>
        <taxon>Massilia</taxon>
    </lineage>
</organism>